<dbReference type="SUPFAM" id="SSF140111">
    <property type="entry name" value="Endosomal sorting complex assembly domain"/>
    <property type="match status" value="1"/>
</dbReference>
<dbReference type="InterPro" id="IPR037206">
    <property type="entry name" value="VPS28_C_sf"/>
</dbReference>
<proteinExistence type="inferred from homology"/>
<evidence type="ECO:0000256" key="1">
    <source>
        <dbReference type="ARBA" id="ARBA00004633"/>
    </source>
</evidence>
<dbReference type="InterPro" id="IPR038358">
    <property type="entry name" value="VPS28_N_sf"/>
</dbReference>
<feature type="domain" description="VPS28 C-terminal" evidence="8">
    <location>
        <begin position="168"/>
        <end position="262"/>
    </location>
</feature>
<dbReference type="InterPro" id="IPR017898">
    <property type="entry name" value="VPS28_N"/>
</dbReference>
<dbReference type="GO" id="GO:0031902">
    <property type="term" value="C:late endosome membrane"/>
    <property type="evidence" value="ECO:0007669"/>
    <property type="project" value="UniProtKB-SubCell"/>
</dbReference>
<evidence type="ECO:0000313" key="10">
    <source>
        <dbReference type="EMBL" id="CDR46736.1"/>
    </source>
</evidence>
<dbReference type="OrthoDB" id="2671at2759"/>
<organism evidence="10">
    <name type="scientific">Cyberlindnera fabianii</name>
    <name type="common">Yeast</name>
    <name type="synonym">Hansenula fabianii</name>
    <dbReference type="NCBI Taxonomy" id="36022"/>
    <lineage>
        <taxon>Eukaryota</taxon>
        <taxon>Fungi</taxon>
        <taxon>Dikarya</taxon>
        <taxon>Ascomycota</taxon>
        <taxon>Saccharomycotina</taxon>
        <taxon>Saccharomycetes</taxon>
        <taxon>Phaffomycetales</taxon>
        <taxon>Phaffomycetaceae</taxon>
        <taxon>Cyberlindnera</taxon>
    </lineage>
</organism>
<dbReference type="InterPro" id="IPR007143">
    <property type="entry name" value="Vps28"/>
</dbReference>
<feature type="region of interest" description="Disordered" evidence="7">
    <location>
        <begin position="1"/>
        <end position="20"/>
    </location>
</feature>
<feature type="compositionally biased region" description="Gly residues" evidence="7">
    <location>
        <begin position="144"/>
        <end position="168"/>
    </location>
</feature>
<keyword evidence="3 5" id="KW-0967">Endosome</keyword>
<feature type="region of interest" description="Disordered" evidence="7">
    <location>
        <begin position="136"/>
        <end position="168"/>
    </location>
</feature>
<dbReference type="PANTHER" id="PTHR12937">
    <property type="entry name" value="VACUOLAR PROTEIN SORTING 28, ISOFORM 2 VPS28"/>
    <property type="match status" value="1"/>
</dbReference>
<comment type="similarity">
    <text evidence="5 6">Belongs to the VPS28 family.</text>
</comment>
<dbReference type="VEuPathDB" id="FungiDB:BON22_3566"/>
<dbReference type="FunFam" id="1.20.120.1130:FF:000001">
    <property type="entry name" value="Vacuolar protein sorting-associated protein 28 homolog"/>
    <property type="match status" value="1"/>
</dbReference>
<dbReference type="PhylomeDB" id="A0A061B9W8"/>
<comment type="subcellular location">
    <subcellularLocation>
        <location evidence="1">Late endosome membrane</location>
        <topology evidence="1">Peripheral membrane protein</topology>
    </subcellularLocation>
</comment>
<sequence length="262" mass="28554">MSLPPYAPTSTRAPSQARFQGSHINLDEPVSLYNTSQQRETQESLAELYSIITVLDIVEKAYVKDTLNSGDKDEYTPMVLRLLAQYNTLLKNSEVQQVFGSLDQFKKRYGLNVPQATSRIEIGVPATVEHAVNMPALSSNSTGTGTGGAGVGTTSGTGGSTGLGGPGGSARAVAEATGNFITVMDALKLNYRAKDQLHPLLSDVMTSVNKVSSKEFEGRARIIEWLIKINKMNVYDELNDDDTRQLLFDLDNAYKGFYTMLE</sequence>
<dbReference type="Gene3D" id="1.20.1440.200">
    <property type="match status" value="1"/>
</dbReference>
<keyword evidence="4 5" id="KW-0653">Protein transport</keyword>
<evidence type="ECO:0000259" key="8">
    <source>
        <dbReference type="PROSITE" id="PS51310"/>
    </source>
</evidence>
<evidence type="ECO:0000256" key="4">
    <source>
        <dbReference type="ARBA" id="ARBA00022927"/>
    </source>
</evidence>
<accession>A0A061B9W8</accession>
<evidence type="ECO:0000256" key="7">
    <source>
        <dbReference type="SAM" id="MobiDB-lite"/>
    </source>
</evidence>
<dbReference type="EMBL" id="LK052910">
    <property type="protein sequence ID" value="CDR46736.1"/>
    <property type="molecule type" value="Genomic_DNA"/>
</dbReference>
<dbReference type="GO" id="GO:0044877">
    <property type="term" value="F:protein-containing complex binding"/>
    <property type="evidence" value="ECO:0007669"/>
    <property type="project" value="TreeGrafter"/>
</dbReference>
<gene>
    <name evidence="10" type="ORF">CYFA0S_25e01530g</name>
</gene>
<feature type="domain" description="VPS28 N-terminal" evidence="9">
    <location>
        <begin position="19"/>
        <end position="130"/>
    </location>
</feature>
<reference evidence="10" key="1">
    <citation type="journal article" date="2014" name="Genome Announc.">
        <title>Genome sequence of the yeast Cyberlindnera fabianii (Hansenula fabianii).</title>
        <authorList>
            <person name="Freel K.C."/>
            <person name="Sarilar V."/>
            <person name="Neuveglise C."/>
            <person name="Devillers H."/>
            <person name="Friedrich A."/>
            <person name="Schacherer J."/>
        </authorList>
    </citation>
    <scope>NUCLEOTIDE SEQUENCE</scope>
    <source>
        <strain evidence="10">YJS4271</strain>
    </source>
</reference>
<dbReference type="PROSITE" id="PS51313">
    <property type="entry name" value="VPS28_N"/>
    <property type="match status" value="1"/>
</dbReference>
<evidence type="ECO:0000256" key="2">
    <source>
        <dbReference type="ARBA" id="ARBA00022448"/>
    </source>
</evidence>
<feature type="compositionally biased region" description="Polar residues" evidence="7">
    <location>
        <begin position="8"/>
        <end position="20"/>
    </location>
</feature>
<dbReference type="Gene3D" id="1.20.120.1130">
    <property type="match status" value="1"/>
</dbReference>
<dbReference type="InterPro" id="IPR017899">
    <property type="entry name" value="VPS28_C"/>
</dbReference>
<dbReference type="PIRSF" id="PIRSF017535">
    <property type="entry name" value="VPS28"/>
    <property type="match status" value="1"/>
</dbReference>
<evidence type="ECO:0000256" key="3">
    <source>
        <dbReference type="ARBA" id="ARBA00022753"/>
    </source>
</evidence>
<dbReference type="InterPro" id="IPR037202">
    <property type="entry name" value="ESCRT_assembly_dom"/>
</dbReference>
<dbReference type="GO" id="GO:0043328">
    <property type="term" value="P:protein transport to vacuole involved in ubiquitin-dependent protein catabolic process via the multivesicular body sorting pathway"/>
    <property type="evidence" value="ECO:0007669"/>
    <property type="project" value="TreeGrafter"/>
</dbReference>
<dbReference type="SUPFAM" id="SSF140427">
    <property type="entry name" value="VPS28 C-terminal domain-like"/>
    <property type="match status" value="1"/>
</dbReference>
<evidence type="ECO:0000259" key="9">
    <source>
        <dbReference type="PROSITE" id="PS51313"/>
    </source>
</evidence>
<keyword evidence="2 5" id="KW-0813">Transport</keyword>
<dbReference type="Pfam" id="PF03997">
    <property type="entry name" value="VPS28"/>
    <property type="match status" value="1"/>
</dbReference>
<comment type="function">
    <text evidence="5">Component of the ESCRT-I complex (endosomal sorting complex required for transport I), a regulator of vesicular trafficking process.</text>
</comment>
<evidence type="ECO:0000256" key="6">
    <source>
        <dbReference type="PROSITE-ProRule" id="PRU00642"/>
    </source>
</evidence>
<protein>
    <recommendedName>
        <fullName evidence="5">Vacuolar protein sorting-associated protein 28</fullName>
    </recommendedName>
    <alternativeName>
        <fullName evidence="5">ESCRT-I complex subunit VPS28</fullName>
    </alternativeName>
</protein>
<dbReference type="PANTHER" id="PTHR12937:SF0">
    <property type="entry name" value="VACUOLAR PROTEIN SORTING-ASSOCIATED PROTEIN 28 HOMOLOG"/>
    <property type="match status" value="1"/>
</dbReference>
<dbReference type="GO" id="GO:0000813">
    <property type="term" value="C:ESCRT I complex"/>
    <property type="evidence" value="ECO:0007669"/>
    <property type="project" value="UniProtKB-UniRule"/>
</dbReference>
<dbReference type="AlphaFoldDB" id="A0A061B9W8"/>
<evidence type="ECO:0000256" key="5">
    <source>
        <dbReference type="PIRNR" id="PIRNR017535"/>
    </source>
</evidence>
<dbReference type="PROSITE" id="PS51310">
    <property type="entry name" value="VPS28_C"/>
    <property type="match status" value="1"/>
</dbReference>
<name>A0A061B9W8_CYBFA</name>